<reference evidence="2" key="1">
    <citation type="journal article" date="2020" name="G3 (Bethesda)">
        <title>High-Quality Assemblies for Three Invasive Social Wasps from the &lt;i&gt;Vespula&lt;/i&gt; Genus.</title>
        <authorList>
            <person name="Harrop T.W.R."/>
            <person name="Guhlin J."/>
            <person name="McLaughlin G.M."/>
            <person name="Permina E."/>
            <person name="Stockwell P."/>
            <person name="Gilligan J."/>
            <person name="Le Lec M.F."/>
            <person name="Gruber M.A.M."/>
            <person name="Quinn O."/>
            <person name="Lovegrove M."/>
            <person name="Duncan E.J."/>
            <person name="Remnant E.J."/>
            <person name="Van Eeckhoven J."/>
            <person name="Graham B."/>
            <person name="Knapp R.A."/>
            <person name="Langford K.W."/>
            <person name="Kronenberg Z."/>
            <person name="Press M.O."/>
            <person name="Eacker S.M."/>
            <person name="Wilson-Rankin E.E."/>
            <person name="Purcell J."/>
            <person name="Lester P.J."/>
            <person name="Dearden P.K."/>
        </authorList>
    </citation>
    <scope>NUCLEOTIDE SEQUENCE</scope>
    <source>
        <strain evidence="2">Marl-1</strain>
    </source>
</reference>
<feature type="region of interest" description="Disordered" evidence="1">
    <location>
        <begin position="1"/>
        <end position="37"/>
    </location>
</feature>
<gene>
    <name evidence="2" type="ORF">HZH66_010265</name>
</gene>
<proteinExistence type="predicted"/>
<comment type="caution">
    <text evidence="2">The sequence shown here is derived from an EMBL/GenBank/DDBJ whole genome shotgun (WGS) entry which is preliminary data.</text>
</comment>
<evidence type="ECO:0000313" key="3">
    <source>
        <dbReference type="Proteomes" id="UP000614350"/>
    </source>
</evidence>
<sequence length="129" mass="15120">MVKGDGTDETEEKKEEEEEKERNNNWTDTLTRHANFNSAPSPILRRRHFLIVFAAYQPFSRDETRQYGSFIGELLSPRRELVCEPSRCTNVLTFIETPWWKESNGYRSQIFGLLGVFEKTNEWTKRGAA</sequence>
<keyword evidence="3" id="KW-1185">Reference proteome</keyword>
<dbReference type="EMBL" id="JACSEA010000011">
    <property type="protein sequence ID" value="KAF7389128.1"/>
    <property type="molecule type" value="Genomic_DNA"/>
</dbReference>
<protein>
    <submittedName>
        <fullName evidence="2">Uncharacterized protein</fullName>
    </submittedName>
</protein>
<evidence type="ECO:0000256" key="1">
    <source>
        <dbReference type="SAM" id="MobiDB-lite"/>
    </source>
</evidence>
<accession>A0A834JI26</accession>
<feature type="compositionally biased region" description="Polar residues" evidence="1">
    <location>
        <begin position="24"/>
        <end position="37"/>
    </location>
</feature>
<organism evidence="2 3">
    <name type="scientific">Vespula vulgaris</name>
    <name type="common">Yellow jacket</name>
    <name type="synonym">Wasp</name>
    <dbReference type="NCBI Taxonomy" id="7454"/>
    <lineage>
        <taxon>Eukaryota</taxon>
        <taxon>Metazoa</taxon>
        <taxon>Ecdysozoa</taxon>
        <taxon>Arthropoda</taxon>
        <taxon>Hexapoda</taxon>
        <taxon>Insecta</taxon>
        <taxon>Pterygota</taxon>
        <taxon>Neoptera</taxon>
        <taxon>Endopterygota</taxon>
        <taxon>Hymenoptera</taxon>
        <taxon>Apocrita</taxon>
        <taxon>Aculeata</taxon>
        <taxon>Vespoidea</taxon>
        <taxon>Vespidae</taxon>
        <taxon>Vespinae</taxon>
        <taxon>Vespula</taxon>
    </lineage>
</organism>
<dbReference type="Proteomes" id="UP000614350">
    <property type="component" value="Unassembled WGS sequence"/>
</dbReference>
<feature type="compositionally biased region" description="Acidic residues" evidence="1">
    <location>
        <begin position="7"/>
        <end position="19"/>
    </location>
</feature>
<dbReference type="AlphaFoldDB" id="A0A834JI26"/>
<name>A0A834JI26_VESVU</name>
<evidence type="ECO:0000313" key="2">
    <source>
        <dbReference type="EMBL" id="KAF7389128.1"/>
    </source>
</evidence>